<dbReference type="OMA" id="YGVINEC"/>
<dbReference type="Proteomes" id="UP000028999">
    <property type="component" value="Unassembled WGS sequence"/>
</dbReference>
<dbReference type="InterPro" id="IPR008801">
    <property type="entry name" value="RALF"/>
</dbReference>
<evidence type="ECO:0000256" key="4">
    <source>
        <dbReference type="ARBA" id="ARBA00022702"/>
    </source>
</evidence>
<evidence type="ECO:0000256" key="5">
    <source>
        <dbReference type="ARBA" id="ARBA00022729"/>
    </source>
</evidence>
<evidence type="ECO:0000256" key="1">
    <source>
        <dbReference type="ARBA" id="ARBA00004613"/>
    </source>
</evidence>
<dbReference type="PANTHER" id="PTHR34270:SF5">
    <property type="entry name" value="PROTEIN RALF-LIKE 10-RELATED"/>
    <property type="match status" value="1"/>
</dbReference>
<dbReference type="Pfam" id="PF05498">
    <property type="entry name" value="RALF"/>
    <property type="match status" value="1"/>
</dbReference>
<proteinExistence type="inferred from homology"/>
<dbReference type="PaxDb" id="3708-A0A078IUA9"/>
<keyword evidence="4" id="KW-0372">Hormone</keyword>
<dbReference type="GO" id="GO:0005179">
    <property type="term" value="F:hormone activity"/>
    <property type="evidence" value="ECO:0007669"/>
    <property type="project" value="UniProtKB-KW"/>
</dbReference>
<accession>A0A078IUA9</accession>
<reference evidence="9" key="3">
    <citation type="submission" date="2021-01" db="EMBL/GenBank/DDBJ databases">
        <authorList>
            <consortium name="Genoscope - CEA"/>
            <person name="William W."/>
        </authorList>
    </citation>
    <scope>NUCLEOTIDE SEQUENCE</scope>
</reference>
<reference evidence="10" key="2">
    <citation type="submission" date="2014-06" db="EMBL/GenBank/DDBJ databases">
        <authorList>
            <person name="Genoscope - CEA"/>
        </authorList>
    </citation>
    <scope>NUCLEOTIDE SEQUENCE</scope>
</reference>
<comment type="function">
    <text evidence="7">Cell signaling peptide that may regulate plant stress, growth, and development. Mediates a rapid alkalinization of extracellular space by mediating a transient increase in the cytoplasmic Ca(2+) concentration leading to a calcium-dependent signaling events through a cell surface receptor and a concomitant activation of some intracellular mitogen-activated protein kinases.</text>
</comment>
<comment type="subcellular location">
    <subcellularLocation>
        <location evidence="1">Secreted</location>
    </subcellularLocation>
</comment>
<reference evidence="10 11" key="1">
    <citation type="journal article" date="2014" name="Science">
        <title>Plant genetics. Early allopolyploid evolution in the post-Neolithic Brassica napus oilseed genome.</title>
        <authorList>
            <person name="Chalhoub B."/>
            <person name="Denoeud F."/>
            <person name="Liu S."/>
            <person name="Parkin I.A."/>
            <person name="Tang H."/>
            <person name="Wang X."/>
            <person name="Chiquet J."/>
            <person name="Belcram H."/>
            <person name="Tong C."/>
            <person name="Samans B."/>
            <person name="Correa M."/>
            <person name="Da Silva C."/>
            <person name="Just J."/>
            <person name="Falentin C."/>
            <person name="Koh C.S."/>
            <person name="Le Clainche I."/>
            <person name="Bernard M."/>
            <person name="Bento P."/>
            <person name="Noel B."/>
            <person name="Labadie K."/>
            <person name="Alberti A."/>
            <person name="Charles M."/>
            <person name="Arnaud D."/>
            <person name="Guo H."/>
            <person name="Daviaud C."/>
            <person name="Alamery S."/>
            <person name="Jabbari K."/>
            <person name="Zhao M."/>
            <person name="Edger P.P."/>
            <person name="Chelaifa H."/>
            <person name="Tack D."/>
            <person name="Lassalle G."/>
            <person name="Mestiri I."/>
            <person name="Schnel N."/>
            <person name="Le Paslier M.C."/>
            <person name="Fan G."/>
            <person name="Renault V."/>
            <person name="Bayer P.E."/>
            <person name="Golicz A.A."/>
            <person name="Manoli S."/>
            <person name="Lee T.H."/>
            <person name="Thi V.H."/>
            <person name="Chalabi S."/>
            <person name="Hu Q."/>
            <person name="Fan C."/>
            <person name="Tollenaere R."/>
            <person name="Lu Y."/>
            <person name="Battail C."/>
            <person name="Shen J."/>
            <person name="Sidebottom C.H."/>
            <person name="Wang X."/>
            <person name="Canaguier A."/>
            <person name="Chauveau A."/>
            <person name="Berard A."/>
            <person name="Deniot G."/>
            <person name="Guan M."/>
            <person name="Liu Z."/>
            <person name="Sun F."/>
            <person name="Lim Y.P."/>
            <person name="Lyons E."/>
            <person name="Town C.D."/>
            <person name="Bancroft I."/>
            <person name="Wang X."/>
            <person name="Meng J."/>
            <person name="Ma J."/>
            <person name="Pires J.C."/>
            <person name="King G.J."/>
            <person name="Brunel D."/>
            <person name="Delourme R."/>
            <person name="Renard M."/>
            <person name="Aury J.M."/>
            <person name="Adams K.L."/>
            <person name="Batley J."/>
            <person name="Snowdon R.J."/>
            <person name="Tost J."/>
            <person name="Edwards D."/>
            <person name="Zhou Y."/>
            <person name="Hua W."/>
            <person name="Sharpe A.G."/>
            <person name="Paterson A.H."/>
            <person name="Guan C."/>
            <person name="Wincker P."/>
        </authorList>
    </citation>
    <scope>NUCLEOTIDE SEQUENCE [LARGE SCALE GENOMIC DNA]</scope>
    <source>
        <strain evidence="11">cv. Darmor-bzh</strain>
    </source>
</reference>
<dbReference type="EMBL" id="HG994373">
    <property type="protein sequence ID" value="CAF1718597.1"/>
    <property type="molecule type" value="Genomic_DNA"/>
</dbReference>
<protein>
    <submittedName>
        <fullName evidence="9">(rape) hypothetical protein</fullName>
    </submittedName>
    <submittedName>
        <fullName evidence="10">BnaCnng22730D protein</fullName>
    </submittedName>
</protein>
<evidence type="ECO:0000313" key="10">
    <source>
        <dbReference type="EMBL" id="CDY52588.1"/>
    </source>
</evidence>
<name>A0A078IUA9_BRANA</name>
<evidence type="ECO:0000256" key="2">
    <source>
        <dbReference type="ARBA" id="ARBA00009178"/>
    </source>
</evidence>
<keyword evidence="3" id="KW-0964">Secreted</keyword>
<evidence type="ECO:0000256" key="3">
    <source>
        <dbReference type="ARBA" id="ARBA00022525"/>
    </source>
</evidence>
<evidence type="ECO:0000313" key="11">
    <source>
        <dbReference type="Proteomes" id="UP000028999"/>
    </source>
</evidence>
<keyword evidence="11" id="KW-1185">Reference proteome</keyword>
<evidence type="ECO:0000256" key="8">
    <source>
        <dbReference type="SAM" id="SignalP"/>
    </source>
</evidence>
<dbReference type="GO" id="GO:0005576">
    <property type="term" value="C:extracellular region"/>
    <property type="evidence" value="ECO:0007669"/>
    <property type="project" value="UniProtKB-SubCell"/>
</dbReference>
<dbReference type="SMR" id="A0A078IUA9"/>
<evidence type="ECO:0000256" key="6">
    <source>
        <dbReference type="ARBA" id="ARBA00023157"/>
    </source>
</evidence>
<dbReference type="EMBL" id="LK033105">
    <property type="protein sequence ID" value="CDY52588.1"/>
    <property type="molecule type" value="Genomic_DNA"/>
</dbReference>
<organism evidence="10 11">
    <name type="scientific">Brassica napus</name>
    <name type="common">Rape</name>
    <dbReference type="NCBI Taxonomy" id="3708"/>
    <lineage>
        <taxon>Eukaryota</taxon>
        <taxon>Viridiplantae</taxon>
        <taxon>Streptophyta</taxon>
        <taxon>Embryophyta</taxon>
        <taxon>Tracheophyta</taxon>
        <taxon>Spermatophyta</taxon>
        <taxon>Magnoliopsida</taxon>
        <taxon>eudicotyledons</taxon>
        <taxon>Gunneridae</taxon>
        <taxon>Pentapetalae</taxon>
        <taxon>rosids</taxon>
        <taxon>malvids</taxon>
        <taxon>Brassicales</taxon>
        <taxon>Brassicaceae</taxon>
        <taxon>Brassiceae</taxon>
        <taxon>Brassica</taxon>
    </lineage>
</organism>
<keyword evidence="6" id="KW-1015">Disulfide bond</keyword>
<sequence>MKTWAICLLAIFVLIVTVPVEGRNYIGSGVISPCSGPNPLSGCNPPPVPANRYNRGCFKFTRCDRDLA</sequence>
<evidence type="ECO:0000313" key="9">
    <source>
        <dbReference type="EMBL" id="CAF1718597.1"/>
    </source>
</evidence>
<keyword evidence="5 8" id="KW-0732">Signal</keyword>
<dbReference type="GO" id="GO:0040008">
    <property type="term" value="P:regulation of growth"/>
    <property type="evidence" value="ECO:0007669"/>
    <property type="project" value="UniProtKB-ARBA"/>
</dbReference>
<feature type="signal peptide" evidence="8">
    <location>
        <begin position="1"/>
        <end position="22"/>
    </location>
</feature>
<dbReference type="Gramene" id="CDY52588">
    <property type="protein sequence ID" value="CDY52588"/>
    <property type="gene ID" value="GSBRNA2T00007356001"/>
</dbReference>
<comment type="similarity">
    <text evidence="2">Belongs to the plant rapid alkalinization factor (RALF) family.</text>
</comment>
<dbReference type="AlphaFoldDB" id="A0A078IUA9"/>
<dbReference type="PANTHER" id="PTHR34270">
    <property type="entry name" value="PROTEIN RALF-LIKE 15-RELATED"/>
    <property type="match status" value="1"/>
</dbReference>
<gene>
    <name evidence="10" type="primary">BnaCnng22730D</name>
    <name evidence="9" type="ORF">DARMORV10_C09P14320.1</name>
    <name evidence="10" type="ORF">GSBRNA2T00007356001</name>
</gene>
<feature type="chain" id="PRO_5040665884" evidence="8">
    <location>
        <begin position="23"/>
        <end position="68"/>
    </location>
</feature>
<evidence type="ECO:0000256" key="7">
    <source>
        <dbReference type="ARBA" id="ARBA00037228"/>
    </source>
</evidence>
<dbReference type="Proteomes" id="UP001295469">
    <property type="component" value="Chromosome C09"/>
</dbReference>